<accession>A0A178ZK24</accession>
<feature type="transmembrane region" description="Helical" evidence="1">
    <location>
        <begin position="516"/>
        <end position="538"/>
    </location>
</feature>
<protein>
    <submittedName>
        <fullName evidence="2">Uncharacterized protein</fullName>
    </submittedName>
</protein>
<dbReference type="AlphaFoldDB" id="A0A178ZK24"/>
<dbReference type="STRING" id="1367422.A0A178ZK24"/>
<gene>
    <name evidence="2" type="ORF">AYL99_06831</name>
</gene>
<keyword evidence="3" id="KW-1185">Reference proteome</keyword>
<dbReference type="GeneID" id="30010999"/>
<proteinExistence type="predicted"/>
<organism evidence="2 3">
    <name type="scientific">Fonsecaea erecta</name>
    <dbReference type="NCBI Taxonomy" id="1367422"/>
    <lineage>
        <taxon>Eukaryota</taxon>
        <taxon>Fungi</taxon>
        <taxon>Dikarya</taxon>
        <taxon>Ascomycota</taxon>
        <taxon>Pezizomycotina</taxon>
        <taxon>Eurotiomycetes</taxon>
        <taxon>Chaetothyriomycetidae</taxon>
        <taxon>Chaetothyriales</taxon>
        <taxon>Herpotrichiellaceae</taxon>
        <taxon>Fonsecaea</taxon>
    </lineage>
</organism>
<evidence type="ECO:0000313" key="3">
    <source>
        <dbReference type="Proteomes" id="UP000078343"/>
    </source>
</evidence>
<dbReference type="PANTHER" id="PTHR35041:SF6">
    <property type="entry name" value="FORMYLMETHIONINE DEFORMYLASE-LIKE PROTEIN-RELATED"/>
    <property type="match status" value="1"/>
</dbReference>
<sequence>MASMSSNAFQAGRAEAEASSRSSDVSAVWKPPNATLSSTRRRRIHWRAPTLMASSFIAALIGAVSHHILYSCVDGRAITFDFEQQVVTSAGSALAFVVKVLLATSSSIAFTQCMWSSMRSQCVEVRSMDSLFSVLGNPFVLLDLRFWLGHPILTLTAATTWLVPLSAIFTPATISVGPKVHASAVTTNVAQRNDYLANRINTASDGSWLYPGVSTMLNYLSQLSLVEASLLPVSGGSSNQNLTYTQSFYGPAVQCLPPSNETRSFIVSAMDDSINETGDFLFWTSFYPVGDFGPDMNGTFFNNILSAASAVDPNLGLDLISEDAAKVYHTLYLSDNMTVIPNAEGYLQILECSLHNASYDVQFELHGDGQQTITAARTLLEPVPATLSLPGSVSESAAAQMFEYFTLMQSYVVYVIGATLTTPMYASDWHSTQFSSLVASPAIMPYLLPSSGGPVNFAEFAAALENLFHNFTLSYRFGEVPDTTLGSAAQFNAQVTTPATLRRSLNTFAYNPRTLFIAYGAAITLSAACLACGVAALYSNGVSYTNNFSTILRVTRDARFDAFVRDEEDRGGADPLPSHIADVVVTYIGEREAAETALAGDDQTIGDGGGMPGETRKDNDGFIGGIKVLD</sequence>
<dbReference type="PANTHER" id="PTHR35041">
    <property type="entry name" value="MEDIATOR OF RNA POLYMERASE II TRANSCRIPTION SUBUNIT 1"/>
    <property type="match status" value="1"/>
</dbReference>
<feature type="transmembrane region" description="Helical" evidence="1">
    <location>
        <begin position="50"/>
        <end position="70"/>
    </location>
</feature>
<reference evidence="2 3" key="1">
    <citation type="submission" date="2016-04" db="EMBL/GenBank/DDBJ databases">
        <title>Draft genome of Fonsecaea erecta CBS 125763.</title>
        <authorList>
            <person name="Weiss V.A."/>
            <person name="Vicente V.A."/>
            <person name="Raittz R.T."/>
            <person name="Moreno L.F."/>
            <person name="De Souza E.M."/>
            <person name="Pedrosa F.O."/>
            <person name="Steffens M.B."/>
            <person name="Faoro H."/>
            <person name="Tadra-Sfeir M.Z."/>
            <person name="Najafzadeh M.J."/>
            <person name="Felipe M.S."/>
            <person name="Teixeira M."/>
            <person name="Sun J."/>
            <person name="Xi L."/>
            <person name="Gomes R."/>
            <person name="De Azevedo C.M."/>
            <person name="Salgado C.G."/>
            <person name="Da Silva M.B."/>
            <person name="Nascimento M.F."/>
            <person name="Queiroz-Telles F."/>
            <person name="Attili D.S."/>
            <person name="Gorbushina A."/>
        </authorList>
    </citation>
    <scope>NUCLEOTIDE SEQUENCE [LARGE SCALE GENOMIC DNA]</scope>
    <source>
        <strain evidence="2 3">CBS 125763</strain>
    </source>
</reference>
<evidence type="ECO:0000256" key="1">
    <source>
        <dbReference type="SAM" id="Phobius"/>
    </source>
</evidence>
<keyword evidence="1" id="KW-1133">Transmembrane helix</keyword>
<dbReference type="RefSeq" id="XP_018692900.1">
    <property type="nucleotide sequence ID" value="XM_018838340.1"/>
</dbReference>
<feature type="transmembrane region" description="Helical" evidence="1">
    <location>
        <begin position="90"/>
        <end position="110"/>
    </location>
</feature>
<comment type="caution">
    <text evidence="2">The sequence shown here is derived from an EMBL/GenBank/DDBJ whole genome shotgun (WGS) entry which is preliminary data.</text>
</comment>
<keyword evidence="1" id="KW-0812">Transmembrane</keyword>
<evidence type="ECO:0000313" key="2">
    <source>
        <dbReference type="EMBL" id="OAP59533.1"/>
    </source>
</evidence>
<keyword evidence="1" id="KW-0472">Membrane</keyword>
<dbReference type="OrthoDB" id="5322539at2759"/>
<dbReference type="EMBL" id="LVYI01000005">
    <property type="protein sequence ID" value="OAP59533.1"/>
    <property type="molecule type" value="Genomic_DNA"/>
</dbReference>
<dbReference type="Proteomes" id="UP000078343">
    <property type="component" value="Unassembled WGS sequence"/>
</dbReference>
<name>A0A178ZK24_9EURO</name>